<sequence>MVGIRTVGKKGQVTIPKEIREKFGLKEGSKVSFEVKEDEIVIKPEKSGKDFVEEWCSIVKKKLDKPIDLRRLKEEYYEEQVEKFYYHVNCK</sequence>
<dbReference type="InterPro" id="IPR007159">
    <property type="entry name" value="SpoVT-AbrB_dom"/>
</dbReference>
<dbReference type="STRING" id="1838285.SCAL_001590"/>
<dbReference type="EMBL" id="LYOS01000005">
    <property type="protein sequence ID" value="OFV67321.1"/>
    <property type="molecule type" value="Genomic_DNA"/>
</dbReference>
<dbReference type="Pfam" id="PF04014">
    <property type="entry name" value="MazE_antitoxin"/>
    <property type="match status" value="1"/>
</dbReference>
<name>A0A1F2P9D5_9EURY</name>
<dbReference type="Gene3D" id="2.10.260.10">
    <property type="match status" value="1"/>
</dbReference>
<dbReference type="Proteomes" id="UP000186940">
    <property type="component" value="Unassembled WGS sequence"/>
</dbReference>
<dbReference type="SMART" id="SM00966">
    <property type="entry name" value="SpoVT_AbrB"/>
    <property type="match status" value="1"/>
</dbReference>
<evidence type="ECO:0000313" key="3">
    <source>
        <dbReference type="Proteomes" id="UP000186940"/>
    </source>
</evidence>
<feature type="domain" description="SpoVT-AbrB" evidence="1">
    <location>
        <begin position="2"/>
        <end position="47"/>
    </location>
</feature>
<dbReference type="PANTHER" id="PTHR34860:SF6">
    <property type="entry name" value="REPRESSOR-LIKE PROTEIN SSO7C3"/>
    <property type="match status" value="1"/>
</dbReference>
<reference evidence="2" key="1">
    <citation type="submission" date="2016-05" db="EMBL/GenBank/DDBJ databases">
        <title>Microbial consortia oxidize butane by reversing methanogenesis.</title>
        <authorList>
            <person name="Laso-Perez R."/>
            <person name="Richter M."/>
            <person name="Wegener G."/>
            <person name="Musat F."/>
        </authorList>
    </citation>
    <scope>NUCLEOTIDE SEQUENCE [LARGE SCALE GENOMIC DNA]</scope>
    <source>
        <strain evidence="2">BOX2</strain>
    </source>
</reference>
<organism evidence="2 3">
    <name type="scientific">Candidatus Syntropharchaeum caldarium</name>
    <dbReference type="NCBI Taxonomy" id="1838285"/>
    <lineage>
        <taxon>Archaea</taxon>
        <taxon>Methanobacteriati</taxon>
        <taxon>Methanobacteriota</taxon>
        <taxon>Stenosarchaea group</taxon>
        <taxon>Methanomicrobia</taxon>
        <taxon>Methanosarcinales</taxon>
        <taxon>ANME-2 cluster</taxon>
        <taxon>Candidatus Syntropharchaeum</taxon>
    </lineage>
</organism>
<dbReference type="InterPro" id="IPR037914">
    <property type="entry name" value="SpoVT-AbrB_sf"/>
</dbReference>
<accession>A0A1F2P9D5</accession>
<evidence type="ECO:0000313" key="2">
    <source>
        <dbReference type="EMBL" id="OFV67321.1"/>
    </source>
</evidence>
<gene>
    <name evidence="2" type="ORF">SCAL_001590</name>
</gene>
<dbReference type="InterPro" id="IPR052975">
    <property type="entry name" value="Repressor-like_regulatory"/>
</dbReference>
<evidence type="ECO:0000259" key="1">
    <source>
        <dbReference type="PROSITE" id="PS51740"/>
    </source>
</evidence>
<dbReference type="PATRIC" id="fig|1838285.3.peg.1614"/>
<dbReference type="PANTHER" id="PTHR34860">
    <property type="entry name" value="REPRESSOR-LIKE PROTEIN SSO7C3"/>
    <property type="match status" value="1"/>
</dbReference>
<dbReference type="SUPFAM" id="SSF89447">
    <property type="entry name" value="AbrB/MazE/MraZ-like"/>
    <property type="match status" value="1"/>
</dbReference>
<comment type="caution">
    <text evidence="2">The sequence shown here is derived from an EMBL/GenBank/DDBJ whole genome shotgun (WGS) entry which is preliminary data.</text>
</comment>
<dbReference type="GO" id="GO:0003677">
    <property type="term" value="F:DNA binding"/>
    <property type="evidence" value="ECO:0007669"/>
    <property type="project" value="InterPro"/>
</dbReference>
<dbReference type="NCBIfam" id="TIGR01439">
    <property type="entry name" value="lp_hng_hel_AbrB"/>
    <property type="match status" value="1"/>
</dbReference>
<protein>
    <submittedName>
        <fullName evidence="2">AbrB family transcriptional regulator</fullName>
    </submittedName>
</protein>
<dbReference type="AlphaFoldDB" id="A0A1F2P9D5"/>
<dbReference type="PROSITE" id="PS51740">
    <property type="entry name" value="SPOVT_ABRB"/>
    <property type="match status" value="1"/>
</dbReference>
<proteinExistence type="predicted"/>
<keyword evidence="3" id="KW-1185">Reference proteome</keyword>